<evidence type="ECO:0000256" key="5">
    <source>
        <dbReference type="ARBA" id="ARBA00022989"/>
    </source>
</evidence>
<reference evidence="9 10" key="2">
    <citation type="submission" date="2020-03" db="EMBL/GenBank/DDBJ databases">
        <authorList>
            <person name="Ichikawa N."/>
            <person name="Kimura A."/>
            <person name="Kitahashi Y."/>
            <person name="Uohara A."/>
        </authorList>
    </citation>
    <scope>NUCLEOTIDE SEQUENCE [LARGE SCALE GENOMIC DNA]</scope>
    <source>
        <strain evidence="9 10">NBRC 108638</strain>
    </source>
</reference>
<sequence length="107" mass="11269">MGVIAWIVLGAVAGLIAENLTGKKAGLLLATVIGIAGALLGGFLGRELFGVQTLDTFFDLSTWITAIIGAVVLFLLFGAVRGRGGRTRRTGSGWRRRSRAGSGRRNR</sequence>
<dbReference type="AlphaFoldDB" id="A0A6V8LPJ7"/>
<feature type="region of interest" description="Disordered" evidence="7">
    <location>
        <begin position="83"/>
        <end position="107"/>
    </location>
</feature>
<keyword evidence="4 8" id="KW-0812">Transmembrane</keyword>
<dbReference type="Pfam" id="PF04226">
    <property type="entry name" value="Transgly_assoc"/>
    <property type="match status" value="1"/>
</dbReference>
<accession>A0A6V8LPJ7</accession>
<dbReference type="RefSeq" id="WP_173085502.1">
    <property type="nucleotide sequence ID" value="NZ_BAABJB010000057.1"/>
</dbReference>
<keyword evidence="10" id="KW-1185">Reference proteome</keyword>
<evidence type="ECO:0000256" key="4">
    <source>
        <dbReference type="ARBA" id="ARBA00022692"/>
    </source>
</evidence>
<protein>
    <recommendedName>
        <fullName evidence="11">Transglycosylase</fullName>
    </recommendedName>
</protein>
<dbReference type="PANTHER" id="PTHR33884">
    <property type="entry name" value="UPF0410 PROTEIN YMGE"/>
    <property type="match status" value="1"/>
</dbReference>
<evidence type="ECO:0000256" key="2">
    <source>
        <dbReference type="ARBA" id="ARBA00011006"/>
    </source>
</evidence>
<feature type="transmembrane region" description="Helical" evidence="8">
    <location>
        <begin position="27"/>
        <end position="45"/>
    </location>
</feature>
<evidence type="ECO:0000256" key="7">
    <source>
        <dbReference type="SAM" id="MobiDB-lite"/>
    </source>
</evidence>
<evidence type="ECO:0008006" key="11">
    <source>
        <dbReference type="Google" id="ProtNLM"/>
    </source>
</evidence>
<gene>
    <name evidence="9" type="ORF">Prum_096790</name>
</gene>
<evidence type="ECO:0000313" key="10">
    <source>
        <dbReference type="Proteomes" id="UP000482960"/>
    </source>
</evidence>
<comment type="similarity">
    <text evidence="2">Belongs to the UPF0410 family.</text>
</comment>
<comment type="subcellular location">
    <subcellularLocation>
        <location evidence="1">Cell membrane</location>
        <topology evidence="1">Multi-pass membrane protein</topology>
    </subcellularLocation>
</comment>
<dbReference type="PANTHER" id="PTHR33884:SF3">
    <property type="entry name" value="UPF0410 PROTEIN YMGE"/>
    <property type="match status" value="1"/>
</dbReference>
<name>A0A6V8LPJ7_9ACTN</name>
<feature type="transmembrane region" description="Helical" evidence="8">
    <location>
        <begin position="57"/>
        <end position="80"/>
    </location>
</feature>
<organism evidence="9 10">
    <name type="scientific">Phytohabitans rumicis</name>
    <dbReference type="NCBI Taxonomy" id="1076125"/>
    <lineage>
        <taxon>Bacteria</taxon>
        <taxon>Bacillati</taxon>
        <taxon>Actinomycetota</taxon>
        <taxon>Actinomycetes</taxon>
        <taxon>Micromonosporales</taxon>
        <taxon>Micromonosporaceae</taxon>
    </lineage>
</organism>
<dbReference type="Proteomes" id="UP000482960">
    <property type="component" value="Unassembled WGS sequence"/>
</dbReference>
<evidence type="ECO:0000313" key="9">
    <source>
        <dbReference type="EMBL" id="GFJ96037.1"/>
    </source>
</evidence>
<dbReference type="EMBL" id="BLPG01000002">
    <property type="protein sequence ID" value="GFJ96037.1"/>
    <property type="molecule type" value="Genomic_DNA"/>
</dbReference>
<comment type="caution">
    <text evidence="9">The sequence shown here is derived from an EMBL/GenBank/DDBJ whole genome shotgun (WGS) entry which is preliminary data.</text>
</comment>
<proteinExistence type="inferred from homology"/>
<evidence type="ECO:0000256" key="8">
    <source>
        <dbReference type="SAM" id="Phobius"/>
    </source>
</evidence>
<dbReference type="InterPro" id="IPR007341">
    <property type="entry name" value="Transgly_assoc"/>
</dbReference>
<dbReference type="GO" id="GO:0005886">
    <property type="term" value="C:plasma membrane"/>
    <property type="evidence" value="ECO:0007669"/>
    <property type="project" value="UniProtKB-SubCell"/>
</dbReference>
<keyword evidence="3" id="KW-1003">Cell membrane</keyword>
<evidence type="ECO:0000256" key="3">
    <source>
        <dbReference type="ARBA" id="ARBA00022475"/>
    </source>
</evidence>
<evidence type="ECO:0000256" key="6">
    <source>
        <dbReference type="ARBA" id="ARBA00023136"/>
    </source>
</evidence>
<keyword evidence="6 8" id="KW-0472">Membrane</keyword>
<reference evidence="9 10" key="1">
    <citation type="submission" date="2020-03" db="EMBL/GenBank/DDBJ databases">
        <title>Whole genome shotgun sequence of Phytohabitans rumicis NBRC 108638.</title>
        <authorList>
            <person name="Komaki H."/>
            <person name="Tamura T."/>
        </authorList>
    </citation>
    <scope>NUCLEOTIDE SEQUENCE [LARGE SCALE GENOMIC DNA]</scope>
    <source>
        <strain evidence="9 10">NBRC 108638</strain>
    </source>
</reference>
<keyword evidence="5 8" id="KW-1133">Transmembrane helix</keyword>
<evidence type="ECO:0000256" key="1">
    <source>
        <dbReference type="ARBA" id="ARBA00004651"/>
    </source>
</evidence>